<dbReference type="AlphaFoldDB" id="A0A8H7KG53"/>
<comment type="caution">
    <text evidence="1">The sequence shown here is derived from an EMBL/GenBank/DDBJ whole genome shotgun (WGS) entry which is preliminary data.</text>
</comment>
<sequence length="316" mass="35491">MSSTVDLLILGAGWTSKFLIQLCQENGLQCAATTRTGKEGTVQFDFDPDSHDSKPYEVLPDARTVLVTFPIKNAGASQRLVRNYQSSRTVNKNTDLQVRFIQLGATNIWDRTMNAEGALQIQGPWCDRHTPHNNTLRATCEDELLALSPHPPTTVLNLAGLWGDQRSPRRWVPRVAPTKDALKNKGSLHLIHGIDVARAILAVHGNFLRAQGKRWILSDNRVYDWWDLAYAWGSPESPGMVHRDPLKDHCSATSLALDKGRDSSGDNPHPDWVKELMEEQGIRALPRDVETLGRALDSRDFWKTFKINPVKALLEY</sequence>
<dbReference type="PANTHER" id="PTHR40129">
    <property type="entry name" value="KETOPANTOATE REDUCTASE N-TERMINAL DOMAIN-CONTAINING PROTEIN"/>
    <property type="match status" value="1"/>
</dbReference>
<accession>A0A8H7KG53</accession>
<organism evidence="1 2">
    <name type="scientific">Agaricus bisporus var. burnettii</name>
    <dbReference type="NCBI Taxonomy" id="192524"/>
    <lineage>
        <taxon>Eukaryota</taxon>
        <taxon>Fungi</taxon>
        <taxon>Dikarya</taxon>
        <taxon>Basidiomycota</taxon>
        <taxon>Agaricomycotina</taxon>
        <taxon>Agaricomycetes</taxon>
        <taxon>Agaricomycetidae</taxon>
        <taxon>Agaricales</taxon>
        <taxon>Agaricineae</taxon>
        <taxon>Agaricaceae</taxon>
        <taxon>Agaricus</taxon>
    </lineage>
</organism>
<dbReference type="EMBL" id="JABXXO010000008">
    <property type="protein sequence ID" value="KAF7771704.1"/>
    <property type="molecule type" value="Genomic_DNA"/>
</dbReference>
<dbReference type="PANTHER" id="PTHR40129:SF2">
    <property type="entry name" value="KETOPANTOATE REDUCTASE N-TERMINAL DOMAIN-CONTAINING PROTEIN"/>
    <property type="match status" value="1"/>
</dbReference>
<protein>
    <submittedName>
        <fullName evidence="1">Uncharacterized protein</fullName>
    </submittedName>
</protein>
<gene>
    <name evidence="1" type="ORF">Agabi119p4_6015</name>
</gene>
<evidence type="ECO:0000313" key="1">
    <source>
        <dbReference type="EMBL" id="KAF7771704.1"/>
    </source>
</evidence>
<name>A0A8H7KG53_AGABI</name>
<evidence type="ECO:0000313" key="2">
    <source>
        <dbReference type="Proteomes" id="UP000629468"/>
    </source>
</evidence>
<reference evidence="1 2" key="1">
    <citation type="journal article" name="Sci. Rep.">
        <title>Telomere-to-telomere assembled and centromere annotated genomes of the two main subspecies of the button mushroom Agaricus bisporus reveal especially polymorphic chromosome ends.</title>
        <authorList>
            <person name="Sonnenberg A.S.M."/>
            <person name="Sedaghat-Telgerd N."/>
            <person name="Lavrijssen B."/>
            <person name="Ohm R.A."/>
            <person name="Hendrickx P.M."/>
            <person name="Scholtmeijer K."/>
            <person name="Baars J.J.P."/>
            <person name="van Peer A."/>
        </authorList>
    </citation>
    <scope>NUCLEOTIDE SEQUENCE [LARGE SCALE GENOMIC DNA]</scope>
    <source>
        <strain evidence="1 2">H119_p4</strain>
    </source>
</reference>
<proteinExistence type="predicted"/>
<dbReference type="Proteomes" id="UP000629468">
    <property type="component" value="Unassembled WGS sequence"/>
</dbReference>
<dbReference type="Gene3D" id="3.40.50.720">
    <property type="entry name" value="NAD(P)-binding Rossmann-like Domain"/>
    <property type="match status" value="1"/>
</dbReference>